<dbReference type="Pfam" id="PF00395">
    <property type="entry name" value="SLH"/>
    <property type="match status" value="2"/>
</dbReference>
<dbReference type="InterPro" id="IPR051465">
    <property type="entry name" value="Cell_Envelope_Struct_Comp"/>
</dbReference>
<dbReference type="EMBL" id="DVMR01000052">
    <property type="protein sequence ID" value="HIU43964.1"/>
    <property type="molecule type" value="Genomic_DNA"/>
</dbReference>
<gene>
    <name evidence="4" type="ORF">IAB67_06680</name>
</gene>
<comment type="caution">
    <text evidence="4">The sequence shown here is derived from an EMBL/GenBank/DDBJ whole genome shotgun (WGS) entry which is preliminary data.</text>
</comment>
<evidence type="ECO:0000313" key="4">
    <source>
        <dbReference type="EMBL" id="HIU43964.1"/>
    </source>
</evidence>
<dbReference type="AlphaFoldDB" id="A0A9D1IXJ7"/>
<keyword evidence="1" id="KW-0677">Repeat</keyword>
<dbReference type="PROSITE" id="PS51272">
    <property type="entry name" value="SLH"/>
    <property type="match status" value="2"/>
</dbReference>
<organism evidence="4 5">
    <name type="scientific">Candidatus Ventrousia excrementavium</name>
    <dbReference type="NCBI Taxonomy" id="2840961"/>
    <lineage>
        <taxon>Bacteria</taxon>
        <taxon>Bacillati</taxon>
        <taxon>Bacillota</taxon>
        <taxon>Clostridia</taxon>
        <taxon>Eubacteriales</taxon>
        <taxon>Clostridiaceae</taxon>
        <taxon>Clostridiaceae incertae sedis</taxon>
        <taxon>Candidatus Ventrousia</taxon>
    </lineage>
</organism>
<evidence type="ECO:0000256" key="1">
    <source>
        <dbReference type="ARBA" id="ARBA00022737"/>
    </source>
</evidence>
<name>A0A9D1IXJ7_9CLOT</name>
<sequence>MKKWMSWMLVCALLYSLAAVPAAAADETAAASAETEETVSVTFEDVQGLECQEAVEALASMGIVGGYPDGTFRPEQTINRAEVAKMVVTALGYNDGGLAVYTGTLSDTAGHWAESLVAYAQKIGVIKGDTEGTFRPEDPVSYDEAVTFVVRALGYDDSALEGTWPENCVLLANELGIPTGEAGSEGATRGDVAVMLYTAMQLPIGGEGEDTMLARQSFVEETAENTIPYGRRLIFENGLGGAVEDSADDIQPSAYYQTPDYYTLGSTENRVMLTGFKTQQQSTGYTCGLTSAIMVLEWYGLRGDLNELDLVALRQNDEPGATTLRQMTYVFDGLEEKLGQQWDVFTTYDAGLTWDENGYPVVTVPDAGEMTLFEMFPYFLEQGKPVIIGWNDWGGHYQVVIGYDNMGTETTADDVVIIADPYDTTDHLQDGYTTLSAERFIWDYSVGFDPDFDYGVFVVASPEGYTYTPAEGSDVESDPDNVGVFDDSHVIVQEGLAEDIAAMAETAPYNGDYGIWMGSDGLSGPASSDVYRLADHDNSLYYKEIDAASLTSTDTLTMLEGYKSVQQATEYTCGLSSMVSVLEWFGQRGDLNEIDLAMLRDKTDGLPGATVQEMLNVISSLDGEWNVQSSYDLVETETDFGLGLELEDAVVDLGDVFSYYLEQGVPVMVLSHEWGGHWQVVIGYDDMGTEGTQDDVLILMDPYDTTDHNQDGYVIESYERLAFDWGNSYDADMPYAGFVVMQPAE</sequence>
<feature type="chain" id="PRO_5038381488" evidence="2">
    <location>
        <begin position="25"/>
        <end position="745"/>
    </location>
</feature>
<feature type="signal peptide" evidence="2">
    <location>
        <begin position="1"/>
        <end position="24"/>
    </location>
</feature>
<proteinExistence type="predicted"/>
<evidence type="ECO:0000256" key="2">
    <source>
        <dbReference type="SAM" id="SignalP"/>
    </source>
</evidence>
<dbReference type="Proteomes" id="UP000824073">
    <property type="component" value="Unassembled WGS sequence"/>
</dbReference>
<protein>
    <submittedName>
        <fullName evidence="4">S-layer homology domain-containing protein</fullName>
    </submittedName>
</protein>
<accession>A0A9D1IXJ7</accession>
<dbReference type="PANTHER" id="PTHR43308">
    <property type="entry name" value="OUTER MEMBRANE PROTEIN ALPHA-RELATED"/>
    <property type="match status" value="1"/>
</dbReference>
<dbReference type="InterPro" id="IPR039564">
    <property type="entry name" value="Peptidase_C39-like"/>
</dbReference>
<evidence type="ECO:0000259" key="3">
    <source>
        <dbReference type="PROSITE" id="PS51272"/>
    </source>
</evidence>
<dbReference type="Pfam" id="PF13529">
    <property type="entry name" value="Peptidase_C39_2"/>
    <property type="match status" value="2"/>
</dbReference>
<keyword evidence="2" id="KW-0732">Signal</keyword>
<dbReference type="PANTHER" id="PTHR43308:SF5">
    <property type="entry name" value="S-LAYER PROTEIN _ PEPTIDOGLYCAN ENDO-BETA-N-ACETYLGLUCOSAMINIDASE"/>
    <property type="match status" value="1"/>
</dbReference>
<feature type="domain" description="SLH" evidence="3">
    <location>
        <begin position="102"/>
        <end position="163"/>
    </location>
</feature>
<reference evidence="4" key="2">
    <citation type="journal article" date="2021" name="PeerJ">
        <title>Extensive microbial diversity within the chicken gut microbiome revealed by metagenomics and culture.</title>
        <authorList>
            <person name="Gilroy R."/>
            <person name="Ravi A."/>
            <person name="Getino M."/>
            <person name="Pursley I."/>
            <person name="Horton D.L."/>
            <person name="Alikhan N.F."/>
            <person name="Baker D."/>
            <person name="Gharbi K."/>
            <person name="Hall N."/>
            <person name="Watson M."/>
            <person name="Adriaenssens E.M."/>
            <person name="Foster-Nyarko E."/>
            <person name="Jarju S."/>
            <person name="Secka A."/>
            <person name="Antonio M."/>
            <person name="Oren A."/>
            <person name="Chaudhuri R.R."/>
            <person name="La Ragione R."/>
            <person name="Hildebrand F."/>
            <person name="Pallen M.J."/>
        </authorList>
    </citation>
    <scope>NUCLEOTIDE SEQUENCE</scope>
    <source>
        <strain evidence="4">CHK191-8634</strain>
    </source>
</reference>
<reference evidence="4" key="1">
    <citation type="submission" date="2020-10" db="EMBL/GenBank/DDBJ databases">
        <authorList>
            <person name="Gilroy R."/>
        </authorList>
    </citation>
    <scope>NUCLEOTIDE SEQUENCE</scope>
    <source>
        <strain evidence="4">CHK191-8634</strain>
    </source>
</reference>
<dbReference type="InterPro" id="IPR001119">
    <property type="entry name" value="SLH_dom"/>
</dbReference>
<evidence type="ECO:0000313" key="5">
    <source>
        <dbReference type="Proteomes" id="UP000824073"/>
    </source>
</evidence>
<dbReference type="Gene3D" id="3.90.70.10">
    <property type="entry name" value="Cysteine proteinases"/>
    <property type="match status" value="1"/>
</dbReference>
<feature type="domain" description="SLH" evidence="3">
    <location>
        <begin position="38"/>
        <end position="101"/>
    </location>
</feature>